<sequence>MGVPKGMPYWLPMLKKIITWLHLWLGLASGAIVVILSLTGCILVFEQEIKNLLGTEVRIAVQDRSKLLPPSVLYREISRAIPGRQINTVWYYGLSKPSVVALQDSSVYINPYTAKIISFKRQEDIFHFIEEGHRHLWMGKKVGKMVVGCATLVFVVLLLTGLVLWWPKKWNKKATQQNFKIKWGARIKRFNYDLHNVLGFYSLTIALLLAITGLVISFTWFSNSIYWLTGGRPQTQRPVKELFRDSPNPMLQNVDQVWYEVRNHIAVDHIDDIIVSFPDEPNEAIYACTDMKDGIWRDLFFNPVDLSLTKESGKQFKDLIFSDKVRKLNYAMHVGAIGGLTTKIIFFLVSLICASLPITGFYIWWFKRKKG</sequence>
<evidence type="ECO:0000256" key="1">
    <source>
        <dbReference type="SAM" id="Phobius"/>
    </source>
</evidence>
<dbReference type="Proteomes" id="UP000487757">
    <property type="component" value="Unassembled WGS sequence"/>
</dbReference>
<evidence type="ECO:0000313" key="3">
    <source>
        <dbReference type="Proteomes" id="UP000487757"/>
    </source>
</evidence>
<dbReference type="PANTHER" id="PTHR34219:SF3">
    <property type="entry name" value="BLL7967 PROTEIN"/>
    <property type="match status" value="1"/>
</dbReference>
<reference evidence="2 3" key="1">
    <citation type="submission" date="2019-11" db="EMBL/GenBank/DDBJ databases">
        <title>Pedobacter petrophilus genome.</title>
        <authorList>
            <person name="Feldbauer M.J."/>
            <person name="Newman J.D."/>
        </authorList>
    </citation>
    <scope>NUCLEOTIDE SEQUENCE [LARGE SCALE GENOMIC DNA]</scope>
    <source>
        <strain evidence="2 3">LMG 29686</strain>
    </source>
</reference>
<gene>
    <name evidence="2" type="ORF">GJU39_02880</name>
</gene>
<accession>A0A7K0FUM2</accession>
<keyword evidence="1" id="KW-0472">Membrane</keyword>
<dbReference type="OrthoDB" id="111691at2"/>
<dbReference type="EMBL" id="WKKH01000003">
    <property type="protein sequence ID" value="MRX75022.1"/>
    <property type="molecule type" value="Genomic_DNA"/>
</dbReference>
<organism evidence="2 3">
    <name type="scientific">Pedobacter petrophilus</name>
    <dbReference type="NCBI Taxonomy" id="1908241"/>
    <lineage>
        <taxon>Bacteria</taxon>
        <taxon>Pseudomonadati</taxon>
        <taxon>Bacteroidota</taxon>
        <taxon>Sphingobacteriia</taxon>
        <taxon>Sphingobacteriales</taxon>
        <taxon>Sphingobacteriaceae</taxon>
        <taxon>Pedobacter</taxon>
    </lineage>
</organism>
<feature type="transmembrane region" description="Helical" evidence="1">
    <location>
        <begin position="145"/>
        <end position="166"/>
    </location>
</feature>
<feature type="transmembrane region" description="Helical" evidence="1">
    <location>
        <begin position="344"/>
        <end position="365"/>
    </location>
</feature>
<proteinExistence type="predicted"/>
<keyword evidence="1" id="KW-0812">Transmembrane</keyword>
<keyword evidence="1" id="KW-1133">Transmembrane helix</keyword>
<dbReference type="Pfam" id="PF03929">
    <property type="entry name" value="PepSY_TM"/>
    <property type="match status" value="1"/>
</dbReference>
<comment type="caution">
    <text evidence="2">The sequence shown here is derived from an EMBL/GenBank/DDBJ whole genome shotgun (WGS) entry which is preliminary data.</text>
</comment>
<dbReference type="AlphaFoldDB" id="A0A7K0FUM2"/>
<dbReference type="InterPro" id="IPR005625">
    <property type="entry name" value="PepSY-ass_TM"/>
</dbReference>
<name>A0A7K0FUM2_9SPHI</name>
<dbReference type="PANTHER" id="PTHR34219">
    <property type="entry name" value="IRON-REGULATED INNER MEMBRANE PROTEIN-RELATED"/>
    <property type="match status" value="1"/>
</dbReference>
<protein>
    <submittedName>
        <fullName evidence="2">PepSY domain-containing protein</fullName>
    </submittedName>
</protein>
<evidence type="ECO:0000313" key="2">
    <source>
        <dbReference type="EMBL" id="MRX75022.1"/>
    </source>
</evidence>
<feature type="transmembrane region" description="Helical" evidence="1">
    <location>
        <begin position="198"/>
        <end position="221"/>
    </location>
</feature>
<keyword evidence="3" id="KW-1185">Reference proteome</keyword>
<feature type="transmembrane region" description="Helical" evidence="1">
    <location>
        <begin position="21"/>
        <end position="45"/>
    </location>
</feature>